<dbReference type="KEGG" id="mema:MMAB1_0421"/>
<dbReference type="EMBL" id="LT158599">
    <property type="protein sequence ID" value="CVK31638.1"/>
    <property type="molecule type" value="Genomic_DNA"/>
</dbReference>
<reference evidence="1 2" key="1">
    <citation type="submission" date="2016-01" db="EMBL/GenBank/DDBJ databases">
        <authorList>
            <person name="Manzoor S."/>
        </authorList>
    </citation>
    <scope>NUCLEOTIDE SEQUENCE [LARGE SCALE GENOMIC DNA]</scope>
    <source>
        <strain evidence="1">Methanoculleus sp MAB1</strain>
    </source>
</reference>
<gene>
    <name evidence="1" type="ORF">MMAB1_0421</name>
</gene>
<dbReference type="Proteomes" id="UP000069850">
    <property type="component" value="Chromosome 1"/>
</dbReference>
<proteinExistence type="predicted"/>
<protein>
    <submittedName>
        <fullName evidence="1">Uncharacterized protein</fullName>
    </submittedName>
</protein>
<evidence type="ECO:0000313" key="2">
    <source>
        <dbReference type="Proteomes" id="UP000069850"/>
    </source>
</evidence>
<dbReference type="InterPro" id="IPR014846">
    <property type="entry name" value="DUF1786_pyruvate_format-lyase"/>
</dbReference>
<evidence type="ECO:0000313" key="1">
    <source>
        <dbReference type="EMBL" id="CVK31638.1"/>
    </source>
</evidence>
<dbReference type="AlphaFoldDB" id="A0A0X3BHN0"/>
<accession>A0A0X3BHN0</accession>
<name>A0A0X3BHN0_9EURY</name>
<dbReference type="Pfam" id="PF08735">
    <property type="entry name" value="DUF1786"/>
    <property type="match status" value="1"/>
</dbReference>
<dbReference type="RefSeq" id="WP_238320439.1">
    <property type="nucleotide sequence ID" value="NZ_LT158599.1"/>
</dbReference>
<sequence>MIDLKTPLLAIDVGRGTQDILVYEPGRPIENSIKLVLPSPTVVAAERIRQATRAGRPVFLDGFLMGGGANTGAIRKHLAQGLPVYATPGAAGTFTTILSVCGRWGSRSGPQLPMTR</sequence>
<organism evidence="1 2">
    <name type="scientific">Methanoculleus bourgensis</name>
    <dbReference type="NCBI Taxonomy" id="83986"/>
    <lineage>
        <taxon>Archaea</taxon>
        <taxon>Methanobacteriati</taxon>
        <taxon>Methanobacteriota</taxon>
        <taxon>Stenosarchaea group</taxon>
        <taxon>Methanomicrobia</taxon>
        <taxon>Methanomicrobiales</taxon>
        <taxon>Methanomicrobiaceae</taxon>
        <taxon>Methanoculleus</taxon>
    </lineage>
</organism>
<dbReference type="GeneID" id="70638021"/>